<feature type="compositionally biased region" description="Polar residues" evidence="1">
    <location>
        <begin position="165"/>
        <end position="178"/>
    </location>
</feature>
<sequence>MTASSNEALAGRNTDDAVHRMPQRVLPLLVGAKRRHRIGLCAHCPGGWHFRPVDRIAIEQLGDALRGGQGALGIGEPGSQRRVGGEETEQCPAQALDRPRVVGRPLGANGMEVELVGEPEVNVGEDGLAGAVGIELVAELFDEPIAGAGGGYNDDVGQEGVGQRRAQTFGQERQQLLR</sequence>
<protein>
    <submittedName>
        <fullName evidence="2">Unannotated protein</fullName>
    </submittedName>
</protein>
<dbReference type="AlphaFoldDB" id="A0A6J7JDJ4"/>
<gene>
    <name evidence="2" type="ORF">UFOPK3708_01478</name>
</gene>
<evidence type="ECO:0000313" key="2">
    <source>
        <dbReference type="EMBL" id="CAB4941488.1"/>
    </source>
</evidence>
<dbReference type="EMBL" id="CAFBNA010000108">
    <property type="protein sequence ID" value="CAB4941488.1"/>
    <property type="molecule type" value="Genomic_DNA"/>
</dbReference>
<name>A0A6J7JDJ4_9ZZZZ</name>
<reference evidence="2" key="1">
    <citation type="submission" date="2020-05" db="EMBL/GenBank/DDBJ databases">
        <authorList>
            <person name="Chiriac C."/>
            <person name="Salcher M."/>
            <person name="Ghai R."/>
            <person name="Kavagutti S V."/>
        </authorList>
    </citation>
    <scope>NUCLEOTIDE SEQUENCE</scope>
</reference>
<feature type="region of interest" description="Disordered" evidence="1">
    <location>
        <begin position="69"/>
        <end position="93"/>
    </location>
</feature>
<accession>A0A6J7JDJ4</accession>
<organism evidence="2">
    <name type="scientific">freshwater metagenome</name>
    <dbReference type="NCBI Taxonomy" id="449393"/>
    <lineage>
        <taxon>unclassified sequences</taxon>
        <taxon>metagenomes</taxon>
        <taxon>ecological metagenomes</taxon>
    </lineage>
</organism>
<evidence type="ECO:0000256" key="1">
    <source>
        <dbReference type="SAM" id="MobiDB-lite"/>
    </source>
</evidence>
<feature type="region of interest" description="Disordered" evidence="1">
    <location>
        <begin position="147"/>
        <end position="178"/>
    </location>
</feature>
<proteinExistence type="predicted"/>